<accession>A0A8J7FU52</accession>
<protein>
    <submittedName>
        <fullName evidence="2">TlpA family protein disulfide reductase</fullName>
    </submittedName>
</protein>
<dbReference type="InterPro" id="IPR000866">
    <property type="entry name" value="AhpC/TSA"/>
</dbReference>
<comment type="caution">
    <text evidence="2">The sequence shown here is derived from an EMBL/GenBank/DDBJ whole genome shotgun (WGS) entry which is preliminary data.</text>
</comment>
<dbReference type="PANTHER" id="PTHR42852:SF17">
    <property type="entry name" value="THIOREDOXIN-LIKE PROTEIN HI_1115"/>
    <property type="match status" value="1"/>
</dbReference>
<dbReference type="Pfam" id="PF00578">
    <property type="entry name" value="AhpC-TSA"/>
    <property type="match status" value="1"/>
</dbReference>
<name>A0A8J7FU52_9FLAO</name>
<dbReference type="Gene3D" id="3.40.30.10">
    <property type="entry name" value="Glutaredoxin"/>
    <property type="match status" value="1"/>
</dbReference>
<evidence type="ECO:0000313" key="2">
    <source>
        <dbReference type="EMBL" id="MBF0596411.1"/>
    </source>
</evidence>
<keyword evidence="3" id="KW-1185">Reference proteome</keyword>
<proteinExistence type="predicted"/>
<dbReference type="InterPro" id="IPR036249">
    <property type="entry name" value="Thioredoxin-like_sf"/>
</dbReference>
<sequence length="196" mass="22264">MNKIVKILKNNTSNLIFVSLVLILLFSTDAKAFLQQGLMKMGLFQPDLETVETIPTNKNYLNFQLINDQGEVISLADLKGKVVFLNFWATWCPPCIAEMPSIQVLHDKFKMDDDIMILTLEVEGKKEKAHQFMQRKKLNLPVYYPHSAIPSELFKGSLPTTIILDKEGNIAHTTFGMADYSGQDIVDFLNEIKAMH</sequence>
<dbReference type="GO" id="GO:0016491">
    <property type="term" value="F:oxidoreductase activity"/>
    <property type="evidence" value="ECO:0007669"/>
    <property type="project" value="InterPro"/>
</dbReference>
<evidence type="ECO:0000259" key="1">
    <source>
        <dbReference type="PROSITE" id="PS51352"/>
    </source>
</evidence>
<dbReference type="AlphaFoldDB" id="A0A8J7FU52"/>
<dbReference type="CDD" id="cd02966">
    <property type="entry name" value="TlpA_like_family"/>
    <property type="match status" value="1"/>
</dbReference>
<dbReference type="InterPro" id="IPR050553">
    <property type="entry name" value="Thioredoxin_ResA/DsbE_sf"/>
</dbReference>
<organism evidence="2 3">
    <name type="scientific">Faecalibacter rhinopitheci</name>
    <dbReference type="NCBI Taxonomy" id="2779678"/>
    <lineage>
        <taxon>Bacteria</taxon>
        <taxon>Pseudomonadati</taxon>
        <taxon>Bacteroidota</taxon>
        <taxon>Flavobacteriia</taxon>
        <taxon>Flavobacteriales</taxon>
        <taxon>Weeksellaceae</taxon>
        <taxon>Faecalibacter</taxon>
    </lineage>
</organism>
<reference evidence="2" key="1">
    <citation type="submission" date="2020-10" db="EMBL/GenBank/DDBJ databases">
        <authorList>
            <person name="Lu T."/>
            <person name="Wang Q."/>
            <person name="Han X."/>
        </authorList>
    </citation>
    <scope>NUCLEOTIDE SEQUENCE</scope>
    <source>
        <strain evidence="2">WQ 117</strain>
    </source>
</reference>
<gene>
    <name evidence="2" type="ORF">IM532_02850</name>
</gene>
<dbReference type="SUPFAM" id="SSF52833">
    <property type="entry name" value="Thioredoxin-like"/>
    <property type="match status" value="1"/>
</dbReference>
<dbReference type="PANTHER" id="PTHR42852">
    <property type="entry name" value="THIOL:DISULFIDE INTERCHANGE PROTEIN DSBE"/>
    <property type="match status" value="1"/>
</dbReference>
<dbReference type="RefSeq" id="WP_194181947.1">
    <property type="nucleotide sequence ID" value="NZ_JADGIK010000002.1"/>
</dbReference>
<dbReference type="Proteomes" id="UP000608754">
    <property type="component" value="Unassembled WGS sequence"/>
</dbReference>
<dbReference type="EMBL" id="JADGIK010000002">
    <property type="protein sequence ID" value="MBF0596411.1"/>
    <property type="molecule type" value="Genomic_DNA"/>
</dbReference>
<evidence type="ECO:0000313" key="3">
    <source>
        <dbReference type="Proteomes" id="UP000608754"/>
    </source>
</evidence>
<dbReference type="GO" id="GO:0016209">
    <property type="term" value="F:antioxidant activity"/>
    <property type="evidence" value="ECO:0007669"/>
    <property type="project" value="InterPro"/>
</dbReference>
<feature type="domain" description="Thioredoxin" evidence="1">
    <location>
        <begin position="39"/>
        <end position="194"/>
    </location>
</feature>
<dbReference type="InterPro" id="IPR013766">
    <property type="entry name" value="Thioredoxin_domain"/>
</dbReference>
<dbReference type="PROSITE" id="PS51352">
    <property type="entry name" value="THIOREDOXIN_2"/>
    <property type="match status" value="1"/>
</dbReference>